<proteinExistence type="predicted"/>
<gene>
    <name evidence="1" type="ORF">SLS53_004841</name>
</gene>
<dbReference type="EMBL" id="JAJSPL020000017">
    <property type="protein sequence ID" value="KAK7741777.1"/>
    <property type="molecule type" value="Genomic_DNA"/>
</dbReference>
<dbReference type="AlphaFoldDB" id="A0AAN9UFA6"/>
<dbReference type="Proteomes" id="UP001320245">
    <property type="component" value="Unassembled WGS sequence"/>
</dbReference>
<keyword evidence="2" id="KW-1185">Reference proteome</keyword>
<evidence type="ECO:0000313" key="1">
    <source>
        <dbReference type="EMBL" id="KAK7741777.1"/>
    </source>
</evidence>
<name>A0AAN9UFA6_9PEZI</name>
<organism evidence="1 2">
    <name type="scientific">Cytospora paraplurivora</name>
    <dbReference type="NCBI Taxonomy" id="2898453"/>
    <lineage>
        <taxon>Eukaryota</taxon>
        <taxon>Fungi</taxon>
        <taxon>Dikarya</taxon>
        <taxon>Ascomycota</taxon>
        <taxon>Pezizomycotina</taxon>
        <taxon>Sordariomycetes</taxon>
        <taxon>Sordariomycetidae</taxon>
        <taxon>Diaporthales</taxon>
        <taxon>Cytosporaceae</taxon>
        <taxon>Cytospora</taxon>
    </lineage>
</organism>
<sequence length="459" mass="52723">MSNHIPEPHMLASEDDVPYCIWHPEVASESTYRELARRFPQMIYQVGRACAVAGYTDLYLELPILPEVHIAEEARESKNMAIYDHIMAQPKKYNLMNDYARTVSSVEEVGVQGGAFLNGDTAVRRSLEIKQKFYIPTEDDLDLGICDTGYKQRAFDITEDMNIDEYEVEDDPYANPDDEATLADYDIVTMLSTPLPLDLPTVDKDLIILMAAYYGDIDRYSRLRRPNYVYSELSCIVRGIYHNTLFALWWARQDNPRLTSDIKKAITARMIMNNVLTRVVDAREADLPYLIWYPSIAAETTYRELFRLQPSMAPQILRACMAGGARYERLFQDILDTVEPDEAVVKEAKESGIYFRDAMAKRVEELGGNIRKLRGNENYKRSSRRSIERVSNTLPSARGVLSRNSTAGIESEFDLLYNRKQCDSGRFDMVACMPREWWDAPEDVIALDYIDWPPRLGSK</sequence>
<accession>A0AAN9UFA6</accession>
<evidence type="ECO:0000313" key="2">
    <source>
        <dbReference type="Proteomes" id="UP001320245"/>
    </source>
</evidence>
<protein>
    <submittedName>
        <fullName evidence="1">Uncharacterized protein</fullName>
    </submittedName>
</protein>
<reference evidence="1 2" key="1">
    <citation type="journal article" date="2023" name="PLoS ONE">
        <title>Cytospora paraplurivora sp. nov. isolated from orchards with fruit tree decline syndrome in Ontario, Canada.</title>
        <authorList>
            <person name="Ilyukhin E."/>
            <person name="Nguyen H.D.T."/>
            <person name="Castle A.J."/>
            <person name="Ellouze W."/>
        </authorList>
    </citation>
    <scope>NUCLEOTIDE SEQUENCE [LARGE SCALE GENOMIC DNA]</scope>
    <source>
        <strain evidence="1 2">FDS-564</strain>
    </source>
</reference>
<comment type="caution">
    <text evidence="1">The sequence shown here is derived from an EMBL/GenBank/DDBJ whole genome shotgun (WGS) entry which is preliminary data.</text>
</comment>